<proteinExistence type="inferred from homology"/>
<keyword evidence="7" id="KW-0964">Secreted</keyword>
<comment type="subcellular location">
    <subcellularLocation>
        <location evidence="22">Plastid</location>
        <location evidence="22">Chloroplast outer membrane</location>
    </subcellularLocation>
    <subcellularLocation>
        <location evidence="3">Secreted</location>
    </subcellularLocation>
</comment>
<evidence type="ECO:0000256" key="24">
    <source>
        <dbReference type="SAM" id="SignalP"/>
    </source>
</evidence>
<dbReference type="InterPro" id="IPR024927">
    <property type="entry name" value="Acid_PPase"/>
</dbReference>
<dbReference type="Proteomes" id="UP000317650">
    <property type="component" value="Chromosome 11"/>
</dbReference>
<dbReference type="EMBL" id="PYDT01000007">
    <property type="protein sequence ID" value="THU55838.1"/>
    <property type="molecule type" value="Genomic_DNA"/>
</dbReference>
<reference evidence="26 27" key="1">
    <citation type="journal article" date="2019" name="Nat. Plants">
        <title>Genome sequencing of Musa balbisiana reveals subgenome evolution and function divergence in polyploid bananas.</title>
        <authorList>
            <person name="Yao X."/>
        </authorList>
    </citation>
    <scope>NUCLEOTIDE SEQUENCE [LARGE SCALE GENOMIC DNA]</scope>
    <source>
        <strain evidence="27">cv. DH-PKW</strain>
        <tissue evidence="26">Leaves</tissue>
    </source>
</reference>
<comment type="cofactor">
    <cofactor evidence="2">
        <name>Fe cation</name>
        <dbReference type="ChEBI" id="CHEBI:24875"/>
    </cofactor>
</comment>
<keyword evidence="13" id="KW-0547">Nucleotide-binding</keyword>
<sequence>MVGVALETTALSLVLLAAATVMPALLPCSAELPRFERPAKADGSLSLLVVGDWGRKGQFNQSQMGKIGEEMDIDLVISTGDNFYDNGLKDVRDKAFEESFTNVYTAKSLQKQWYSVLGNHDYRGDVLAELSPLLQKIDSRWLCLRSFILNAEIVDFFFVDTTPFVESYWTNPENDHYDWRDVAPRETYISDLLKDLNAALEASTAPWKIVVGHHTMRSASHHGDTAELLSLLLPILKANGVDLYINGHDHCLQHISSNDSKIQYLTSGGGSMAWRGVFTPTSDKLRFFYDGQGFMSLQLTRTAADIVFYDVFGHVLHEWSASKHLHPAVLIEVSGTTDTKYWAGFGLLGRFNANQLGNAIKHRAASRRLHTECGRTLLSFSRTSPYLGLLAFRPNPERTPLRFGSPPRPLPCFGVSDDMTAQVTREWTGIQQFPAATQNKLHELLGKLKQENVSTLTILVMGKGGVGKSSTVNSILGERVASVSAFQSEGLRPIMCSRTRAGFTLNIIDTPGLVEGGYVNEQAIEIIKRFLLNKTIDVLLYVDRLDAYRMDSLDRQVIKAITDTFSKRIWLRSLVVLTHAQLSPPDGLNYDDFFAKRSEALMRYVRLGARIRKQDFEESSIPVVLVENSGRCKTNSGGEKILPDGTPWIPNLVEVITKVIGKGSKPITVDQKLIEGPNPNNRGKFFIPLILAFQYFFVVKGIQRAIEQDIKKERKPLWELRDMGLANRKF</sequence>
<feature type="domain" description="AIG1-type G" evidence="25">
    <location>
        <begin position="453"/>
        <end position="677"/>
    </location>
</feature>
<evidence type="ECO:0000256" key="20">
    <source>
        <dbReference type="ARBA" id="ARBA00023136"/>
    </source>
</evidence>
<dbReference type="GO" id="GO:0005525">
    <property type="term" value="F:GTP binding"/>
    <property type="evidence" value="ECO:0007669"/>
    <property type="project" value="UniProtKB-KW"/>
</dbReference>
<dbReference type="Pfam" id="PF00149">
    <property type="entry name" value="Metallophos"/>
    <property type="match status" value="1"/>
</dbReference>
<name>A0A4S8J371_MUSBA</name>
<dbReference type="GO" id="GO:0015450">
    <property type="term" value="F:protein-transporting ATPase activity"/>
    <property type="evidence" value="ECO:0007669"/>
    <property type="project" value="InterPro"/>
</dbReference>
<evidence type="ECO:0000256" key="23">
    <source>
        <dbReference type="ARBA" id="ARBA00060807"/>
    </source>
</evidence>
<dbReference type="Gene3D" id="3.40.50.300">
    <property type="entry name" value="P-loop containing nucleotide triphosphate hydrolases"/>
    <property type="match status" value="1"/>
</dbReference>
<dbReference type="GO" id="GO:0046872">
    <property type="term" value="F:metal ion binding"/>
    <property type="evidence" value="ECO:0007669"/>
    <property type="project" value="UniProtKB-KW"/>
</dbReference>
<evidence type="ECO:0000256" key="7">
    <source>
        <dbReference type="ARBA" id="ARBA00022525"/>
    </source>
</evidence>
<dbReference type="FunFam" id="3.60.21.10:FF:000027">
    <property type="entry name" value="Purple acid phosphatase"/>
    <property type="match status" value="1"/>
</dbReference>
<dbReference type="PANTHER" id="PTHR10161">
    <property type="entry name" value="TARTRATE-RESISTANT ACID PHOSPHATASE TYPE 5"/>
    <property type="match status" value="1"/>
</dbReference>
<dbReference type="SUPFAM" id="SSF56300">
    <property type="entry name" value="Metallo-dependent phosphatases"/>
    <property type="match status" value="1"/>
</dbReference>
<evidence type="ECO:0000256" key="15">
    <source>
        <dbReference type="ARBA" id="ARBA00022805"/>
    </source>
</evidence>
<protein>
    <recommendedName>
        <fullName evidence="5">acid phosphatase</fullName>
        <ecNumber evidence="5">3.1.3.2</ecNumber>
    </recommendedName>
</protein>
<comment type="similarity">
    <text evidence="4">Belongs to the metallophosphoesterase superfamily. Purple acid phosphatase family.</text>
</comment>
<dbReference type="InterPro" id="IPR005688">
    <property type="entry name" value="Toc34"/>
</dbReference>
<dbReference type="STRING" id="52838.A0A4S8J371"/>
<evidence type="ECO:0000256" key="9">
    <source>
        <dbReference type="ARBA" id="ARBA00022640"/>
    </source>
</evidence>
<evidence type="ECO:0000259" key="25">
    <source>
        <dbReference type="PROSITE" id="PS51720"/>
    </source>
</evidence>
<keyword evidence="21" id="KW-0325">Glycoprotein</keyword>
<dbReference type="InterPro" id="IPR029052">
    <property type="entry name" value="Metallo-depent_PP-like"/>
</dbReference>
<evidence type="ECO:0000256" key="17">
    <source>
        <dbReference type="ARBA" id="ARBA00022927"/>
    </source>
</evidence>
<evidence type="ECO:0000313" key="27">
    <source>
        <dbReference type="Proteomes" id="UP000317650"/>
    </source>
</evidence>
<keyword evidence="18" id="KW-1133">Transmembrane helix</keyword>
<evidence type="ECO:0000256" key="12">
    <source>
        <dbReference type="ARBA" id="ARBA00022729"/>
    </source>
</evidence>
<evidence type="ECO:0000256" key="6">
    <source>
        <dbReference type="ARBA" id="ARBA00022448"/>
    </source>
</evidence>
<evidence type="ECO:0000256" key="2">
    <source>
        <dbReference type="ARBA" id="ARBA00001962"/>
    </source>
</evidence>
<keyword evidence="15" id="KW-1002">Plastid outer membrane</keyword>
<evidence type="ECO:0000256" key="21">
    <source>
        <dbReference type="ARBA" id="ARBA00023180"/>
    </source>
</evidence>
<keyword evidence="17" id="KW-0653">Protein transport</keyword>
<dbReference type="InterPro" id="IPR051558">
    <property type="entry name" value="Metallophosphoesterase_PAP"/>
</dbReference>
<comment type="caution">
    <text evidence="26">The sequence shown here is derived from an EMBL/GenBank/DDBJ whole genome shotgun (WGS) entry which is preliminary data.</text>
</comment>
<keyword evidence="6" id="KW-0813">Transport</keyword>
<evidence type="ECO:0000256" key="16">
    <source>
        <dbReference type="ARBA" id="ARBA00022833"/>
    </source>
</evidence>
<evidence type="ECO:0000256" key="11">
    <source>
        <dbReference type="ARBA" id="ARBA00022723"/>
    </source>
</evidence>
<evidence type="ECO:0000256" key="5">
    <source>
        <dbReference type="ARBA" id="ARBA00012646"/>
    </source>
</evidence>
<dbReference type="SUPFAM" id="SSF52540">
    <property type="entry name" value="P-loop containing nucleoside triphosphate hydrolases"/>
    <property type="match status" value="1"/>
</dbReference>
<dbReference type="NCBIfam" id="TIGR00991">
    <property type="entry name" value="3a0901s02IAP34"/>
    <property type="match status" value="1"/>
</dbReference>
<keyword evidence="9" id="KW-0934">Plastid</keyword>
<comment type="similarity">
    <text evidence="23">Belongs to the TRAFAC class TrmE-Era-EngA-EngB-Septin-like GTPase superfamily. AIG1/Toc34/Toc159-like paraseptin GTPase family. TOC34 subfamily.</text>
</comment>
<keyword evidence="14" id="KW-0378">Hydrolase</keyword>
<dbReference type="InterPro" id="IPR027417">
    <property type="entry name" value="P-loop_NTPase"/>
</dbReference>
<evidence type="ECO:0000256" key="13">
    <source>
        <dbReference type="ARBA" id="ARBA00022741"/>
    </source>
</evidence>
<organism evidence="26 27">
    <name type="scientific">Musa balbisiana</name>
    <name type="common">Banana</name>
    <dbReference type="NCBI Taxonomy" id="52838"/>
    <lineage>
        <taxon>Eukaryota</taxon>
        <taxon>Viridiplantae</taxon>
        <taxon>Streptophyta</taxon>
        <taxon>Embryophyta</taxon>
        <taxon>Tracheophyta</taxon>
        <taxon>Spermatophyta</taxon>
        <taxon>Magnoliopsida</taxon>
        <taxon>Liliopsida</taxon>
        <taxon>Zingiberales</taxon>
        <taxon>Musaceae</taxon>
        <taxon>Musa</taxon>
    </lineage>
</organism>
<evidence type="ECO:0000313" key="26">
    <source>
        <dbReference type="EMBL" id="THU55838.1"/>
    </source>
</evidence>
<keyword evidence="12 24" id="KW-0732">Signal</keyword>
<keyword evidence="19" id="KW-0342">GTP-binding</keyword>
<dbReference type="InterPro" id="IPR006703">
    <property type="entry name" value="G_AIG1"/>
</dbReference>
<dbReference type="EC" id="3.1.3.2" evidence="5"/>
<keyword evidence="20" id="KW-0472">Membrane</keyword>
<dbReference type="Pfam" id="PF04548">
    <property type="entry name" value="AIG1"/>
    <property type="match status" value="1"/>
</dbReference>
<dbReference type="CDD" id="cd01853">
    <property type="entry name" value="Toc34_like"/>
    <property type="match status" value="1"/>
</dbReference>
<dbReference type="GO" id="GO:0003993">
    <property type="term" value="F:acid phosphatase activity"/>
    <property type="evidence" value="ECO:0007669"/>
    <property type="project" value="UniProtKB-EC"/>
</dbReference>
<dbReference type="GO" id="GO:0006886">
    <property type="term" value="P:intracellular protein transport"/>
    <property type="evidence" value="ECO:0007669"/>
    <property type="project" value="InterPro"/>
</dbReference>
<dbReference type="GO" id="GO:0005576">
    <property type="term" value="C:extracellular region"/>
    <property type="evidence" value="ECO:0007669"/>
    <property type="project" value="UniProtKB-SubCell"/>
</dbReference>
<evidence type="ECO:0000256" key="1">
    <source>
        <dbReference type="ARBA" id="ARBA00000032"/>
    </source>
</evidence>
<evidence type="ECO:0000256" key="14">
    <source>
        <dbReference type="ARBA" id="ARBA00022801"/>
    </source>
</evidence>
<accession>A0A4S8J371</accession>
<evidence type="ECO:0000256" key="19">
    <source>
        <dbReference type="ARBA" id="ARBA00023134"/>
    </source>
</evidence>
<evidence type="ECO:0000256" key="18">
    <source>
        <dbReference type="ARBA" id="ARBA00022989"/>
    </source>
</evidence>
<feature type="signal peptide" evidence="24">
    <location>
        <begin position="1"/>
        <end position="30"/>
    </location>
</feature>
<keyword evidence="8" id="KW-0150">Chloroplast</keyword>
<dbReference type="CDD" id="cd07378">
    <property type="entry name" value="MPP_ACP5"/>
    <property type="match status" value="1"/>
</dbReference>
<keyword evidence="16" id="KW-0862">Zinc</keyword>
<dbReference type="FunFam" id="3.40.50.300:FF:001070">
    <property type="entry name" value="Translocase of chloroplast"/>
    <property type="match status" value="1"/>
</dbReference>
<dbReference type="GO" id="GO:0042802">
    <property type="term" value="F:identical protein binding"/>
    <property type="evidence" value="ECO:0007669"/>
    <property type="project" value="UniProtKB-ARBA"/>
</dbReference>
<evidence type="ECO:0000256" key="8">
    <source>
        <dbReference type="ARBA" id="ARBA00022528"/>
    </source>
</evidence>
<keyword evidence="10" id="KW-0812">Transmembrane</keyword>
<dbReference type="PANTHER" id="PTHR10161:SF14">
    <property type="entry name" value="TARTRATE-RESISTANT ACID PHOSPHATASE TYPE 5"/>
    <property type="match status" value="1"/>
</dbReference>
<evidence type="ECO:0000256" key="4">
    <source>
        <dbReference type="ARBA" id="ARBA00008723"/>
    </source>
</evidence>
<evidence type="ECO:0000256" key="22">
    <source>
        <dbReference type="ARBA" id="ARBA00024013"/>
    </source>
</evidence>
<dbReference type="PROSITE" id="PS51720">
    <property type="entry name" value="G_AIG1"/>
    <property type="match status" value="1"/>
</dbReference>
<dbReference type="InterPro" id="IPR004843">
    <property type="entry name" value="Calcineurin-like_PHP"/>
</dbReference>
<keyword evidence="27" id="KW-1185">Reference proteome</keyword>
<keyword evidence="11" id="KW-0479">Metal-binding</keyword>
<feature type="chain" id="PRO_5020728527" description="acid phosphatase" evidence="24">
    <location>
        <begin position="31"/>
        <end position="730"/>
    </location>
</feature>
<comment type="catalytic activity">
    <reaction evidence="1">
        <text>a phosphate monoester + H2O = an alcohol + phosphate</text>
        <dbReference type="Rhea" id="RHEA:15017"/>
        <dbReference type="ChEBI" id="CHEBI:15377"/>
        <dbReference type="ChEBI" id="CHEBI:30879"/>
        <dbReference type="ChEBI" id="CHEBI:43474"/>
        <dbReference type="ChEBI" id="CHEBI:67140"/>
        <dbReference type="EC" id="3.1.3.2"/>
    </reaction>
</comment>
<gene>
    <name evidence="26" type="ORF">C4D60_Mb11t10860</name>
</gene>
<dbReference type="AlphaFoldDB" id="A0A4S8J371"/>
<dbReference type="GO" id="GO:0009707">
    <property type="term" value="C:chloroplast outer membrane"/>
    <property type="evidence" value="ECO:0007669"/>
    <property type="project" value="UniProtKB-SubCell"/>
</dbReference>
<dbReference type="Gene3D" id="3.60.21.10">
    <property type="match status" value="1"/>
</dbReference>
<evidence type="ECO:0000256" key="10">
    <source>
        <dbReference type="ARBA" id="ARBA00022692"/>
    </source>
</evidence>
<evidence type="ECO:0000256" key="3">
    <source>
        <dbReference type="ARBA" id="ARBA00004613"/>
    </source>
</evidence>